<gene>
    <name evidence="17" type="ORF">B4U80_02113</name>
</gene>
<evidence type="ECO:0000256" key="2">
    <source>
        <dbReference type="ARBA" id="ARBA00022448"/>
    </source>
</evidence>
<feature type="domain" description="Ion transport" evidence="15">
    <location>
        <begin position="55"/>
        <end position="280"/>
    </location>
</feature>
<dbReference type="CDD" id="cd13433">
    <property type="entry name" value="Na_channel_gate"/>
    <property type="match status" value="1"/>
</dbReference>
<dbReference type="Pfam" id="PF06512">
    <property type="entry name" value="Na_trans_assoc"/>
    <property type="match status" value="1"/>
</dbReference>
<dbReference type="InterPro" id="IPR027359">
    <property type="entry name" value="Volt_channel_dom_sf"/>
</dbReference>
<dbReference type="InterPro" id="IPR010526">
    <property type="entry name" value="Na_trans_assoc_dom"/>
</dbReference>
<proteinExistence type="predicted"/>
<dbReference type="Proteomes" id="UP000288716">
    <property type="component" value="Unassembled WGS sequence"/>
</dbReference>
<dbReference type="PANTHER" id="PTHR10037:SF288">
    <property type="entry name" value="SODIUM CHANNEL PROTEIN PARA"/>
    <property type="match status" value="1"/>
</dbReference>
<keyword evidence="6" id="KW-0677">Repeat</keyword>
<evidence type="ECO:0000256" key="1">
    <source>
        <dbReference type="ARBA" id="ARBA00004651"/>
    </source>
</evidence>
<feature type="transmembrane region" description="Helical" evidence="14">
    <location>
        <begin position="483"/>
        <end position="509"/>
    </location>
</feature>
<dbReference type="AlphaFoldDB" id="A0A443SK43"/>
<dbReference type="InterPro" id="IPR005821">
    <property type="entry name" value="Ion_trans_dom"/>
</dbReference>
<feature type="transmembrane region" description="Helical" evidence="14">
    <location>
        <begin position="613"/>
        <end position="639"/>
    </location>
</feature>
<dbReference type="EMBL" id="NCKV01001719">
    <property type="protein sequence ID" value="RWS27873.1"/>
    <property type="molecule type" value="Genomic_DNA"/>
</dbReference>
<feature type="domain" description="Ion transport" evidence="15">
    <location>
        <begin position="478"/>
        <end position="768"/>
    </location>
</feature>
<feature type="transmembrane region" description="Helical" evidence="14">
    <location>
        <begin position="530"/>
        <end position="551"/>
    </location>
</feature>
<dbReference type="PANTHER" id="PTHR10037">
    <property type="entry name" value="VOLTAGE-GATED CATION CHANNEL CALCIUM AND SODIUM"/>
    <property type="match status" value="1"/>
</dbReference>
<accession>A0A443SK43</accession>
<keyword evidence="18" id="KW-1185">Reference proteome</keyword>
<dbReference type="SUPFAM" id="SSF81324">
    <property type="entry name" value="Voltage-gated potassium channels"/>
    <property type="match status" value="2"/>
</dbReference>
<evidence type="ECO:0000256" key="14">
    <source>
        <dbReference type="SAM" id="Phobius"/>
    </source>
</evidence>
<evidence type="ECO:0000256" key="3">
    <source>
        <dbReference type="ARBA" id="ARBA00022461"/>
    </source>
</evidence>
<comment type="subcellular location">
    <subcellularLocation>
        <location evidence="1">Cell membrane</location>
        <topology evidence="1">Multi-pass membrane protein</topology>
    </subcellularLocation>
</comment>
<dbReference type="InterPro" id="IPR044564">
    <property type="entry name" value="Na_chnl_inactivation_gate"/>
</dbReference>
<dbReference type="Gene3D" id="1.20.120.350">
    <property type="entry name" value="Voltage-gated potassium channels. Chain C"/>
    <property type="match status" value="2"/>
</dbReference>
<keyword evidence="4" id="KW-1003">Cell membrane</keyword>
<feature type="transmembrane region" description="Helical" evidence="14">
    <location>
        <begin position="249"/>
        <end position="275"/>
    </location>
</feature>
<feature type="domain" description="Sodium ion transport-associated" evidence="16">
    <location>
        <begin position="291"/>
        <end position="473"/>
    </location>
</feature>
<evidence type="ECO:0000256" key="12">
    <source>
        <dbReference type="ARBA" id="ARBA00023180"/>
    </source>
</evidence>
<evidence type="ECO:0000256" key="8">
    <source>
        <dbReference type="ARBA" id="ARBA00022989"/>
    </source>
</evidence>
<dbReference type="GO" id="GO:0005248">
    <property type="term" value="F:voltage-gated sodium channel activity"/>
    <property type="evidence" value="ECO:0007669"/>
    <property type="project" value="InterPro"/>
</dbReference>
<feature type="transmembrane region" description="Helical" evidence="14">
    <location>
        <begin position="48"/>
        <end position="71"/>
    </location>
</feature>
<keyword evidence="11" id="KW-1015">Disulfide bond</keyword>
<keyword evidence="7" id="KW-0407">Ion channel</keyword>
<feature type="transmembrane region" description="Helical" evidence="14">
    <location>
        <begin position="165"/>
        <end position="194"/>
    </location>
</feature>
<dbReference type="FunFam" id="1.20.120.350:FF:000019">
    <property type="entry name" value="Sodium channel protein"/>
    <property type="match status" value="1"/>
</dbReference>
<evidence type="ECO:0000256" key="6">
    <source>
        <dbReference type="ARBA" id="ARBA00022737"/>
    </source>
</evidence>
<dbReference type="Gene3D" id="1.10.287.70">
    <property type="match status" value="2"/>
</dbReference>
<evidence type="ECO:0000256" key="7">
    <source>
        <dbReference type="ARBA" id="ARBA00022882"/>
    </source>
</evidence>
<evidence type="ECO:0000313" key="18">
    <source>
        <dbReference type="Proteomes" id="UP000288716"/>
    </source>
</evidence>
<evidence type="ECO:0008006" key="19">
    <source>
        <dbReference type="Google" id="ProtNLM"/>
    </source>
</evidence>
<evidence type="ECO:0000259" key="16">
    <source>
        <dbReference type="Pfam" id="PF06512"/>
    </source>
</evidence>
<keyword evidence="5 14" id="KW-0812">Transmembrane</keyword>
<dbReference type="STRING" id="299467.A0A443SK43"/>
<evidence type="ECO:0000256" key="10">
    <source>
        <dbReference type="ARBA" id="ARBA00023136"/>
    </source>
</evidence>
<keyword evidence="9" id="KW-0915">Sodium</keyword>
<keyword evidence="12" id="KW-0325">Glycoprotein</keyword>
<dbReference type="GO" id="GO:0001518">
    <property type="term" value="C:voltage-gated sodium channel complex"/>
    <property type="evidence" value="ECO:0007669"/>
    <property type="project" value="InterPro"/>
</dbReference>
<organism evidence="17 18">
    <name type="scientific">Leptotrombidium deliense</name>
    <dbReference type="NCBI Taxonomy" id="299467"/>
    <lineage>
        <taxon>Eukaryota</taxon>
        <taxon>Metazoa</taxon>
        <taxon>Ecdysozoa</taxon>
        <taxon>Arthropoda</taxon>
        <taxon>Chelicerata</taxon>
        <taxon>Arachnida</taxon>
        <taxon>Acari</taxon>
        <taxon>Acariformes</taxon>
        <taxon>Trombidiformes</taxon>
        <taxon>Prostigmata</taxon>
        <taxon>Anystina</taxon>
        <taxon>Parasitengona</taxon>
        <taxon>Trombiculoidea</taxon>
        <taxon>Trombiculidae</taxon>
        <taxon>Leptotrombidium</taxon>
    </lineage>
</organism>
<dbReference type="GO" id="GO:0019228">
    <property type="term" value="P:neuronal action potential"/>
    <property type="evidence" value="ECO:0007669"/>
    <property type="project" value="TreeGrafter"/>
</dbReference>
<dbReference type="FunFam" id="1.10.287.70:FF:000046">
    <property type="entry name" value="Sodium channel protein"/>
    <property type="match status" value="1"/>
</dbReference>
<evidence type="ECO:0000256" key="13">
    <source>
        <dbReference type="ARBA" id="ARBA00023201"/>
    </source>
</evidence>
<keyword evidence="7" id="KW-0851">Voltage-gated channel</keyword>
<sequence>MNVFTDEELEEEEKEPLKVRLLNIAIKALDFFCIWDCCWCWIRLQELFALIVFDPFMELFITLCIVVNTLFMAMDHHNMNDDFAHFLDVGNTFFTTTFAIEAFLKLIALSPKFYFREGWNIFDFLIVTLSLMEKAFEGVGGFSVLRTFRLLRVFKLAKSWPTLNLLITIMGKAMGSLGNLTFVLGIIIFIFAVMGNQLFSKSYEPQNFESGVLPRWHFKDFLHSFMIVFRVLCGEWIESMWDCMHVCGAICVPFFLCVVIIGNLVVLSLFLALLLSSFGASNLSAPTSESADTKKLQEAFERFSRAQRWIKNRILSIFKPRNRISDQTLKNGLSIKDVNEGRMTKLTAGEEETENTGESEEMTHQARKSKLQNSALTVLNSIKVANAMKPQENAIAHESTALTIEHNKEQEEEKNFDADAVDANENEMAVENVDLSEYPADCFGESFYQRFPCCLEETPFWDRWKRIRFSCYQLVENKYFETLVITLILFSSGTLVSLLSISVDIRLTLTPFQALEDVYLKDRQWLIDMLYYVDKFFTIIFFFEMVLKWFAYGFKYYFSNAWCWLDFIIVMVSVLNFGAELMNMSKVQAFKTMRTLRALRPLRAMSRMQGMKVVVNALVQAIPAIFNVLLVCLIFWLIFAIMGVQFFSGKFAYCRNRQTKEAYNASEVPNMQVCTNNSEAEWHNPSINFDNVPNAYLALFQVATWKGWLPVMDHAVDSRHKSGLQPIFEINKYMYIYFVFFIILGSFFTLNLFIGVIIDNFNEQKKKTGGSMELFMSEDQKKYYNAMKKMGKRKPIKAIPRPRV</sequence>
<protein>
    <recommendedName>
        <fullName evidence="19">Sodium channel protein para-like protein</fullName>
    </recommendedName>
</protein>
<evidence type="ECO:0000256" key="9">
    <source>
        <dbReference type="ARBA" id="ARBA00023053"/>
    </source>
</evidence>
<keyword evidence="2" id="KW-0813">Transport</keyword>
<keyword evidence="13" id="KW-0739">Sodium transport</keyword>
<keyword evidence="7" id="KW-0406">Ion transport</keyword>
<keyword evidence="10 14" id="KW-0472">Membrane</keyword>
<name>A0A443SK43_9ACAR</name>
<evidence type="ECO:0000256" key="5">
    <source>
        <dbReference type="ARBA" id="ARBA00022692"/>
    </source>
</evidence>
<keyword evidence="8 14" id="KW-1133">Transmembrane helix</keyword>
<dbReference type="GO" id="GO:0086010">
    <property type="term" value="P:membrane depolarization during action potential"/>
    <property type="evidence" value="ECO:0007669"/>
    <property type="project" value="TreeGrafter"/>
</dbReference>
<evidence type="ECO:0000259" key="15">
    <source>
        <dbReference type="Pfam" id="PF00520"/>
    </source>
</evidence>
<evidence type="ECO:0000313" key="17">
    <source>
        <dbReference type="EMBL" id="RWS27873.1"/>
    </source>
</evidence>
<reference evidence="17 18" key="1">
    <citation type="journal article" date="2018" name="Gigascience">
        <title>Genomes of trombidid mites reveal novel predicted allergens and laterally-transferred genes associated with secondary metabolism.</title>
        <authorList>
            <person name="Dong X."/>
            <person name="Chaisiri K."/>
            <person name="Xia D."/>
            <person name="Armstrong S.D."/>
            <person name="Fang Y."/>
            <person name="Donnelly M.J."/>
            <person name="Kadowaki T."/>
            <person name="McGarry J.W."/>
            <person name="Darby A.C."/>
            <person name="Makepeace B.L."/>
        </authorList>
    </citation>
    <scope>NUCLEOTIDE SEQUENCE [LARGE SCALE GENOMIC DNA]</scope>
    <source>
        <strain evidence="17">UoL-UT</strain>
    </source>
</reference>
<feature type="transmembrane region" description="Helical" evidence="14">
    <location>
        <begin position="734"/>
        <end position="758"/>
    </location>
</feature>
<dbReference type="OrthoDB" id="2984333at2759"/>
<dbReference type="InterPro" id="IPR043203">
    <property type="entry name" value="VGCC_Ca_Na"/>
</dbReference>
<dbReference type="Pfam" id="PF00520">
    <property type="entry name" value="Ion_trans"/>
    <property type="match status" value="2"/>
</dbReference>
<evidence type="ECO:0000256" key="4">
    <source>
        <dbReference type="ARBA" id="ARBA00022475"/>
    </source>
</evidence>
<keyword evidence="3" id="KW-0894">Sodium channel</keyword>
<comment type="caution">
    <text evidence="17">The sequence shown here is derived from an EMBL/GenBank/DDBJ whole genome shotgun (WGS) entry which is preliminary data.</text>
</comment>
<feature type="transmembrane region" description="Helical" evidence="14">
    <location>
        <begin position="83"/>
        <end position="104"/>
    </location>
</feature>
<feature type="transmembrane region" description="Helical" evidence="14">
    <location>
        <begin position="557"/>
        <end position="578"/>
    </location>
</feature>
<evidence type="ECO:0000256" key="11">
    <source>
        <dbReference type="ARBA" id="ARBA00023157"/>
    </source>
</evidence>
<dbReference type="VEuPathDB" id="VectorBase:LDEU004167"/>